<dbReference type="InterPro" id="IPR009057">
    <property type="entry name" value="Homeodomain-like_sf"/>
</dbReference>
<evidence type="ECO:0000256" key="2">
    <source>
        <dbReference type="ARBA" id="ARBA00023125"/>
    </source>
</evidence>
<sequence length="296" mass="34970">MTKIPKDIPVYSIDTFISKTENAIHFQVEPFDIHRNFKVTYPHRHDDFYEILFITEGTGQHIIDFQSYDIKPFSLFFLSPGQVHELILSPDVKGYIFLFTSGFYHFNKTNTSKIFELPFFYNLDQKNPPLYLQNLQDKENLILMFKNAILETLSQKEDYEEVVRAILDLILIQCKRIYPKTNVIFQTPKGIILTKKFKQIIEQNYQNNWSIQQYAAQLHITANHLSEIVKLHTSRTPTDLVNDRMIIEIKRLLIHTNCSVSEIAYQLNFSDASYFSKYFKKQTQIAPLEFRKAHLK</sequence>
<evidence type="ECO:0000313" key="6">
    <source>
        <dbReference type="Proteomes" id="UP000220828"/>
    </source>
</evidence>
<dbReference type="Pfam" id="PF12833">
    <property type="entry name" value="HTH_18"/>
    <property type="match status" value="1"/>
</dbReference>
<feature type="domain" description="HTH araC/xylS-type" evidence="4">
    <location>
        <begin position="195"/>
        <end position="293"/>
    </location>
</feature>
<evidence type="ECO:0000259" key="4">
    <source>
        <dbReference type="PROSITE" id="PS01124"/>
    </source>
</evidence>
<organism evidence="5 6">
    <name type="scientific">Flavobacterium branchiophilum</name>
    <dbReference type="NCBI Taxonomy" id="55197"/>
    <lineage>
        <taxon>Bacteria</taxon>
        <taxon>Pseudomonadati</taxon>
        <taxon>Bacteroidota</taxon>
        <taxon>Flavobacteriia</taxon>
        <taxon>Flavobacteriales</taxon>
        <taxon>Flavobacteriaceae</taxon>
        <taxon>Flavobacterium</taxon>
    </lineage>
</organism>
<dbReference type="Proteomes" id="UP000220828">
    <property type="component" value="Unassembled WGS sequence"/>
</dbReference>
<dbReference type="GO" id="GO:0043565">
    <property type="term" value="F:sequence-specific DNA binding"/>
    <property type="evidence" value="ECO:0007669"/>
    <property type="project" value="InterPro"/>
</dbReference>
<dbReference type="GO" id="GO:0003700">
    <property type="term" value="F:DNA-binding transcription factor activity"/>
    <property type="evidence" value="ECO:0007669"/>
    <property type="project" value="InterPro"/>
</dbReference>
<dbReference type="InterPro" id="IPR003313">
    <property type="entry name" value="AraC-bd"/>
</dbReference>
<dbReference type="OrthoDB" id="1096411at2"/>
<dbReference type="PRINTS" id="PR00032">
    <property type="entry name" value="HTHARAC"/>
</dbReference>
<gene>
    <name evidence="5" type="ORF">B0A77_03035</name>
</gene>
<name>A0A2H3KE07_9FLAO</name>
<dbReference type="SUPFAM" id="SSF46689">
    <property type="entry name" value="Homeodomain-like"/>
    <property type="match status" value="1"/>
</dbReference>
<dbReference type="InterPro" id="IPR014710">
    <property type="entry name" value="RmlC-like_jellyroll"/>
</dbReference>
<proteinExistence type="predicted"/>
<reference evidence="5 6" key="1">
    <citation type="submission" date="2017-09" db="EMBL/GenBank/DDBJ databases">
        <title>Whole genomes of Flavobacteriaceae.</title>
        <authorList>
            <person name="Stine C."/>
            <person name="Li C."/>
            <person name="Tadesse D."/>
        </authorList>
    </citation>
    <scope>NUCLEOTIDE SEQUENCE [LARGE SCALE GENOMIC DNA]</scope>
    <source>
        <strain evidence="5 6">ATCC 35036</strain>
    </source>
</reference>
<keyword evidence="2" id="KW-0238">DNA-binding</keyword>
<dbReference type="Pfam" id="PF02311">
    <property type="entry name" value="AraC_binding"/>
    <property type="match status" value="1"/>
</dbReference>
<evidence type="ECO:0000256" key="1">
    <source>
        <dbReference type="ARBA" id="ARBA00023015"/>
    </source>
</evidence>
<dbReference type="SMART" id="SM00342">
    <property type="entry name" value="HTH_ARAC"/>
    <property type="match status" value="1"/>
</dbReference>
<comment type="caution">
    <text evidence="5">The sequence shown here is derived from an EMBL/GenBank/DDBJ whole genome shotgun (WGS) entry which is preliminary data.</text>
</comment>
<dbReference type="PANTHER" id="PTHR43280:SF32">
    <property type="entry name" value="TRANSCRIPTIONAL REGULATORY PROTEIN"/>
    <property type="match status" value="1"/>
</dbReference>
<dbReference type="RefSeq" id="WP_097553508.1">
    <property type="nucleotide sequence ID" value="NZ_PCMW01000018.1"/>
</dbReference>
<dbReference type="Gene3D" id="1.10.10.60">
    <property type="entry name" value="Homeodomain-like"/>
    <property type="match status" value="2"/>
</dbReference>
<dbReference type="EMBL" id="PCMW01000018">
    <property type="protein sequence ID" value="PDS26299.1"/>
    <property type="molecule type" value="Genomic_DNA"/>
</dbReference>
<dbReference type="InterPro" id="IPR020449">
    <property type="entry name" value="Tscrpt_reg_AraC-type_HTH"/>
</dbReference>
<dbReference type="PANTHER" id="PTHR43280">
    <property type="entry name" value="ARAC-FAMILY TRANSCRIPTIONAL REGULATOR"/>
    <property type="match status" value="1"/>
</dbReference>
<keyword evidence="3" id="KW-0804">Transcription</keyword>
<evidence type="ECO:0000256" key="3">
    <source>
        <dbReference type="ARBA" id="ARBA00023163"/>
    </source>
</evidence>
<dbReference type="PROSITE" id="PS01124">
    <property type="entry name" value="HTH_ARAC_FAMILY_2"/>
    <property type="match status" value="1"/>
</dbReference>
<keyword evidence="1" id="KW-0805">Transcription regulation</keyword>
<evidence type="ECO:0000313" key="5">
    <source>
        <dbReference type="EMBL" id="PDS26299.1"/>
    </source>
</evidence>
<dbReference type="InterPro" id="IPR037923">
    <property type="entry name" value="HTH-like"/>
</dbReference>
<dbReference type="AlphaFoldDB" id="A0A2H3KE07"/>
<accession>A0A2H3KE07</accession>
<dbReference type="SUPFAM" id="SSF51215">
    <property type="entry name" value="Regulatory protein AraC"/>
    <property type="match status" value="1"/>
</dbReference>
<protein>
    <submittedName>
        <fullName evidence="5">AraC family transcriptional regulator</fullName>
    </submittedName>
</protein>
<dbReference type="InterPro" id="IPR018060">
    <property type="entry name" value="HTH_AraC"/>
</dbReference>
<dbReference type="Gene3D" id="2.60.120.10">
    <property type="entry name" value="Jelly Rolls"/>
    <property type="match status" value="1"/>
</dbReference>